<keyword evidence="2" id="KW-1185">Reference proteome</keyword>
<evidence type="ECO:0000313" key="1">
    <source>
        <dbReference type="EMBL" id="BCR84627.1"/>
    </source>
</evidence>
<gene>
    <name evidence="1" type="ORF">ACHE_20085S</name>
</gene>
<dbReference type="KEGG" id="ache:ACHE_20085S"/>
<proteinExistence type="predicted"/>
<organism evidence="1 2">
    <name type="scientific">Aspergillus chevalieri</name>
    <name type="common">Eurotium chevalieri</name>
    <dbReference type="NCBI Taxonomy" id="182096"/>
    <lineage>
        <taxon>Eukaryota</taxon>
        <taxon>Fungi</taxon>
        <taxon>Dikarya</taxon>
        <taxon>Ascomycota</taxon>
        <taxon>Pezizomycotina</taxon>
        <taxon>Eurotiomycetes</taxon>
        <taxon>Eurotiomycetidae</taxon>
        <taxon>Eurotiales</taxon>
        <taxon>Aspergillaceae</taxon>
        <taxon>Aspergillus</taxon>
        <taxon>Aspergillus subgen. Aspergillus</taxon>
    </lineage>
</organism>
<dbReference type="GeneID" id="66978986"/>
<reference evidence="1" key="2">
    <citation type="submission" date="2021-02" db="EMBL/GenBank/DDBJ databases">
        <title>Aspergillus chevalieri M1 genome sequence.</title>
        <authorList>
            <person name="Kadooka C."/>
            <person name="Mori K."/>
            <person name="Futagami T."/>
        </authorList>
    </citation>
    <scope>NUCLEOTIDE SEQUENCE</scope>
    <source>
        <strain evidence="1">M1</strain>
    </source>
</reference>
<accession>A0A7R7VH51</accession>
<protein>
    <submittedName>
        <fullName evidence="1">Uncharacterized protein</fullName>
    </submittedName>
</protein>
<dbReference type="AlphaFoldDB" id="A0A7R7VH51"/>
<sequence length="126" mass="13823">MARQLKLERAVCSFIGNLGMVNYQSSQRTSDGVLLDLAIQQLTERVDMVRYIKKSMTPDATNEATIWEAIGLSRLSLCYTARGLSQEAIKSALGSVEAAASLKDPTVITMPRFFYGHALLGSAKKH</sequence>
<name>A0A7R7VH51_ASPCH</name>
<dbReference type="Proteomes" id="UP000637239">
    <property type="component" value="Chromosome 2"/>
</dbReference>
<evidence type="ECO:0000313" key="2">
    <source>
        <dbReference type="Proteomes" id="UP000637239"/>
    </source>
</evidence>
<dbReference type="EMBL" id="AP024417">
    <property type="protein sequence ID" value="BCR84627.1"/>
    <property type="molecule type" value="Genomic_DNA"/>
</dbReference>
<dbReference type="RefSeq" id="XP_043133149.1">
    <property type="nucleotide sequence ID" value="XM_043284348.1"/>
</dbReference>
<reference evidence="1" key="1">
    <citation type="submission" date="2021-01" db="EMBL/GenBank/DDBJ databases">
        <authorList>
            <consortium name="Aspergillus chevalieri M1 genome sequencing consortium"/>
            <person name="Kazuki M."/>
            <person name="Futagami T."/>
        </authorList>
    </citation>
    <scope>NUCLEOTIDE SEQUENCE</scope>
    <source>
        <strain evidence="1">M1</strain>
    </source>
</reference>